<evidence type="ECO:0000256" key="1">
    <source>
        <dbReference type="SAM" id="MobiDB-lite"/>
    </source>
</evidence>
<dbReference type="Proteomes" id="UP001151081">
    <property type="component" value="Unassembled WGS sequence"/>
</dbReference>
<dbReference type="InterPro" id="IPR028994">
    <property type="entry name" value="Integrin_alpha_N"/>
</dbReference>
<gene>
    <name evidence="2" type="ORF">KEG57_28480</name>
</gene>
<reference evidence="2 3" key="1">
    <citation type="submission" date="2021-04" db="EMBL/GenBank/DDBJ databases">
        <title>Genome analysis of Polyangium sp.</title>
        <authorList>
            <person name="Li Y."/>
            <person name="Wang J."/>
        </authorList>
    </citation>
    <scope>NUCLEOTIDE SEQUENCE [LARGE SCALE GENOMIC DNA]</scope>
    <source>
        <strain evidence="2 3">SDU14</strain>
    </source>
</reference>
<feature type="region of interest" description="Disordered" evidence="1">
    <location>
        <begin position="1602"/>
        <end position="1622"/>
    </location>
</feature>
<organism evidence="2 3">
    <name type="scientific">Polyangium jinanense</name>
    <dbReference type="NCBI Taxonomy" id="2829994"/>
    <lineage>
        <taxon>Bacteria</taxon>
        <taxon>Pseudomonadati</taxon>
        <taxon>Myxococcota</taxon>
        <taxon>Polyangia</taxon>
        <taxon>Polyangiales</taxon>
        <taxon>Polyangiaceae</taxon>
        <taxon>Polyangium</taxon>
    </lineage>
</organism>
<protein>
    <submittedName>
        <fullName evidence="2">Uncharacterized protein</fullName>
    </submittedName>
</protein>
<dbReference type="EMBL" id="JAGTJJ010000021">
    <property type="protein sequence ID" value="MDC3984477.1"/>
    <property type="molecule type" value="Genomic_DNA"/>
</dbReference>
<evidence type="ECO:0000313" key="3">
    <source>
        <dbReference type="Proteomes" id="UP001151081"/>
    </source>
</evidence>
<name>A0A9X3X556_9BACT</name>
<comment type="caution">
    <text evidence="2">The sequence shown here is derived from an EMBL/GenBank/DDBJ whole genome shotgun (WGS) entry which is preliminary data.</text>
</comment>
<proteinExistence type="predicted"/>
<keyword evidence="3" id="KW-1185">Reference proteome</keyword>
<dbReference type="SUPFAM" id="SSF89372">
    <property type="entry name" value="Fucose-specific lectin"/>
    <property type="match status" value="1"/>
</dbReference>
<evidence type="ECO:0000313" key="2">
    <source>
        <dbReference type="EMBL" id="MDC3984477.1"/>
    </source>
</evidence>
<dbReference type="RefSeq" id="WP_272458979.1">
    <property type="nucleotide sequence ID" value="NZ_JAGTJJ010000021.1"/>
</dbReference>
<dbReference type="SUPFAM" id="SSF69318">
    <property type="entry name" value="Integrin alpha N-terminal domain"/>
    <property type="match status" value="1"/>
</dbReference>
<dbReference type="Gene3D" id="2.120.10.70">
    <property type="entry name" value="Fucose-specific lectin"/>
    <property type="match status" value="1"/>
</dbReference>
<accession>A0A9X3X556</accession>
<sequence length="1622" mass="174322">MSGLTFLSWARVGPQLDASVTDPLTGPLPAHGALRIGVRLNERAEVQLPARLYGPGDVTGLDPRQVIRTDPASGVDSAEPSFFPLIEFDAPHLPWLLTPAQAQDGERLRPWLVLVVVEAGIGKVGPEPGAPLPVLRCPRRELPNLDESWAWAHVQLATDGDLEAGTLDGLLSGPPERSLSRLLCPRRLRAGARYIACVVPAFEAGRKRGLGIPLNAADEAALAPAWTAGANDDEIALPAYYHWTFGTGLEGDFEALVRRLRARPAPGNLGQRPLDVSHAGPGFPAIDPADPAAVVNLVGALRGAKTPSSPWDPDAAAAFADALTPLLAQRPGRLGPPLYGGGHAGVGNVVDGPQWLRELNLDPRHRVAAAYGAEIIRRHQEALMASAWSQAAAVARVNDALRQGQLARMAGTSAYERRLLGGTALDQQRLLQVSAPAHAALTETTPLGGNREVQAAVSPAFRRLTRPGGPLARRIATDGPLEPPVEALATRDLTVNPLLKPAPGMVALEHLTGSDRVRDLTASRVQPRWWEKTDPLPSETRTPVTPRVLSVGAAMPNRVFMVAEDGRVLSRVDDPAAWHDHGFPPGSIATSQPVALRDLYAFVRTADGRLCSLHWDGDRWLWEDHGMPEGNPITGRPVAIARNTQSSTNDDVYVCAGGNLWELHHVAHWRVIEPPPNTVIPVHGVPSVADGDNLFVHGLNGHLYCCYKDGSTWVWEDWGCPADKGFPDVVIDPMVPPLVQGTPPLVPAFVRTTSGQIFVRYPFFGGLWGPFSPTGENISGILGWYSGMWVTSASSGRVWRYWTPPDATDPVWEPIGPVGGLRALGVVRNGEPWIAADGKLLVLRVGASYTWNDFGLPTSSGAGADDALPPMRPAWRGMLGFMSNLLVAHVDMPGGDNVAHLRIGRDLGFEGEVRGGWEQKPGITGIGDHPEGAGQEPQGVGIALWDLDGSGRQDIVLFWVEDLTLGYFGSWRIGRNVGPDGAADWSGPVKRMPTPMSTQFGSSGSGLTAAYPVLAADITLGDLDGDERPEMIAAYVSGIPNQERLFYRIGWRVDAAGDVTGGWTESIEVPWPGRVPGGMPVRGVGVALADINNDLRPELVVLLLEWTPSGLRASYMIGWDINARGHVIGGWTGPHEVGGGPLGQDAQGASIAIADFSGSQLPDLVVFHLENLAGQNRAFYRVGFDLQSSGLPRRWSEPREVHAGGYWGAESLGAGIAVGDLDNALLDRKRQFGSEFRAAARLHQQLIERGQALARADDQAQLELSSIAEGVRAALEPDRTVTQRVTDRIEGVDFDQLPDGADRLNPLAVAPTFPQAMSQPLAELSQDLLLSGRGDVPPDTITLVRANTAFIEAYMVGLNHEFARELLWREFPGDRRATFFRQFWDARAGDPDEGPLTDIPPIHEWASDKELGGHATGVGGPEMVVLIVRGELLHRYPNASVFARRAAWPGGDLSAPRVLGTEILLPQFQAHLPPDQVLFGFPLTVDKARGVDGDPGWFFVLAENPTAPRFGIDDPPEDAAYGAAPASWEELDWAALAQDEAGLAALRHAPVRAAPWGGVTRPTRRDGGDPQATWARNSAHLAHITLQRSVLVAVHATDMLPEFENDGDQPTNPSSFAVVRDA</sequence>